<keyword evidence="4" id="KW-1185">Reference proteome</keyword>
<dbReference type="RefSeq" id="WP_167185816.1">
    <property type="nucleotide sequence ID" value="NZ_JAAONZ010000006.1"/>
</dbReference>
<dbReference type="AlphaFoldDB" id="A0A9E5JW19"/>
<organism evidence="3 4">
    <name type="scientific">Pseudomaricurvus hydrocarbonicus</name>
    <dbReference type="NCBI Taxonomy" id="1470433"/>
    <lineage>
        <taxon>Bacteria</taxon>
        <taxon>Pseudomonadati</taxon>
        <taxon>Pseudomonadota</taxon>
        <taxon>Gammaproteobacteria</taxon>
        <taxon>Cellvibrionales</taxon>
        <taxon>Cellvibrionaceae</taxon>
        <taxon>Pseudomaricurvus</taxon>
    </lineage>
</organism>
<reference evidence="3" key="1">
    <citation type="submission" date="2020-03" db="EMBL/GenBank/DDBJ databases">
        <authorList>
            <person name="Guo F."/>
        </authorList>
    </citation>
    <scope>NUCLEOTIDE SEQUENCE</scope>
    <source>
        <strain evidence="3">JCM 30134</strain>
    </source>
</reference>
<dbReference type="Gene3D" id="2.50.20.10">
    <property type="entry name" value="Lipoprotein localisation LolA/LolB/LppX"/>
    <property type="match status" value="1"/>
</dbReference>
<feature type="chain" id="PRO_5039426308" evidence="1">
    <location>
        <begin position="26"/>
        <end position="287"/>
    </location>
</feature>
<keyword evidence="3" id="KW-0449">Lipoprotein</keyword>
<evidence type="ECO:0000313" key="3">
    <source>
        <dbReference type="EMBL" id="NHO65935.1"/>
    </source>
</evidence>
<dbReference type="CDD" id="cd16329">
    <property type="entry name" value="LolA_like"/>
    <property type="match status" value="1"/>
</dbReference>
<accession>A0A9E5JW19</accession>
<evidence type="ECO:0000256" key="1">
    <source>
        <dbReference type="SAM" id="SignalP"/>
    </source>
</evidence>
<keyword evidence="1" id="KW-0732">Signal</keyword>
<gene>
    <name evidence="3" type="ORF">G8770_10315</name>
</gene>
<dbReference type="Proteomes" id="UP000787472">
    <property type="component" value="Unassembled WGS sequence"/>
</dbReference>
<evidence type="ECO:0000313" key="4">
    <source>
        <dbReference type="Proteomes" id="UP000787472"/>
    </source>
</evidence>
<proteinExistence type="predicted"/>
<dbReference type="EMBL" id="JAAONZ010000006">
    <property type="protein sequence ID" value="NHO65935.1"/>
    <property type="molecule type" value="Genomic_DNA"/>
</dbReference>
<protein>
    <submittedName>
        <fullName evidence="3">Outer membrane lipoprotein-sorting protein</fullName>
    </submittedName>
</protein>
<evidence type="ECO:0000259" key="2">
    <source>
        <dbReference type="Pfam" id="PF17131"/>
    </source>
</evidence>
<comment type="caution">
    <text evidence="3">The sequence shown here is derived from an EMBL/GenBank/DDBJ whole genome shotgun (WGS) entry which is preliminary data.</text>
</comment>
<sequence length="287" mass="33352">MKFSHRFSSLLLASVCMMSTPPLLAQGVEPQATSANNATPSVDEIVHRTNHVSYFQGKDGRAQVQMVITDDQGRSRQRSFTILRRDRSDSEAVTDHAYLGEQQLYVYFNRPADVNKMVFMVHKKRQADDDRWLYLPALDLVKRIAASDKRTSFVGSDYFYEDVSGRSVEEDTHELLRTTDNYYVLRHTPKDPDSVEFAYYDMYVHKQSFIPVQVEFFDKNNSKYRVSRALKVDDIDGYPTVTEASMENLNTGSKTLMRYSQVRYNIGLPDDVFTERYLRTPPRQYLR</sequence>
<feature type="domain" description="Uncharacterized protein TP-0789" evidence="2">
    <location>
        <begin position="100"/>
        <end position="279"/>
    </location>
</feature>
<feature type="signal peptide" evidence="1">
    <location>
        <begin position="1"/>
        <end position="25"/>
    </location>
</feature>
<name>A0A9E5JW19_9GAMM</name>
<dbReference type="Pfam" id="PF17131">
    <property type="entry name" value="LolA_like"/>
    <property type="match status" value="1"/>
</dbReference>
<dbReference type="InterPro" id="IPR033399">
    <property type="entry name" value="TP_0789-like"/>
</dbReference>